<dbReference type="GO" id="GO:0031012">
    <property type="term" value="C:extracellular matrix"/>
    <property type="evidence" value="ECO:0007669"/>
    <property type="project" value="InterPro"/>
</dbReference>
<dbReference type="PATRIC" id="fig|1423786.4.peg.3114"/>
<evidence type="ECO:0000256" key="3">
    <source>
        <dbReference type="ARBA" id="ARBA00022801"/>
    </source>
</evidence>
<dbReference type="GO" id="GO:0004222">
    <property type="term" value="F:metalloendopeptidase activity"/>
    <property type="evidence" value="ECO:0007669"/>
    <property type="project" value="InterPro"/>
</dbReference>
<evidence type="ECO:0000256" key="5">
    <source>
        <dbReference type="SAM" id="Phobius"/>
    </source>
</evidence>
<keyword evidence="2" id="KW-0479">Metal-binding</keyword>
<reference evidence="7 8" key="1">
    <citation type="journal article" date="2015" name="Genome Announc.">
        <title>Expanding the biotechnology potential of lactobacilli through comparative genomics of 213 strains and associated genera.</title>
        <authorList>
            <person name="Sun Z."/>
            <person name="Harris H.M."/>
            <person name="McCann A."/>
            <person name="Guo C."/>
            <person name="Argimon S."/>
            <person name="Zhang W."/>
            <person name="Yang X."/>
            <person name="Jeffery I.B."/>
            <person name="Cooney J.C."/>
            <person name="Kagawa T.F."/>
            <person name="Liu W."/>
            <person name="Song Y."/>
            <person name="Salvetti E."/>
            <person name="Wrobel A."/>
            <person name="Rasinkangas P."/>
            <person name="Parkhill J."/>
            <person name="Rea M.C."/>
            <person name="O'Sullivan O."/>
            <person name="Ritari J."/>
            <person name="Douillard F.P."/>
            <person name="Paul Ross R."/>
            <person name="Yang R."/>
            <person name="Briner A.E."/>
            <person name="Felis G.E."/>
            <person name="de Vos W.M."/>
            <person name="Barrangou R."/>
            <person name="Klaenhammer T.R."/>
            <person name="Caufield P.W."/>
            <person name="Cui Y."/>
            <person name="Zhang H."/>
            <person name="O'Toole P.W."/>
        </authorList>
    </citation>
    <scope>NUCLEOTIDE SEQUENCE [LARGE SCALE GENOMIC DNA]</scope>
    <source>
        <strain evidence="7 8">DSM 18390</strain>
    </source>
</reference>
<evidence type="ECO:0000256" key="4">
    <source>
        <dbReference type="ARBA" id="ARBA00022833"/>
    </source>
</evidence>
<keyword evidence="4" id="KW-0862">Zinc</keyword>
<dbReference type="SUPFAM" id="SSF55486">
    <property type="entry name" value="Metalloproteases ('zincins'), catalytic domain"/>
    <property type="match status" value="1"/>
</dbReference>
<accession>A0A0R1YKE8</accession>
<keyword evidence="1" id="KW-0645">Protease</keyword>
<organism evidence="7 8">
    <name type="scientific">Lentilactobacillus parafarraginis DSM 18390 = JCM 14109</name>
    <dbReference type="NCBI Taxonomy" id="1423786"/>
    <lineage>
        <taxon>Bacteria</taxon>
        <taxon>Bacillati</taxon>
        <taxon>Bacillota</taxon>
        <taxon>Bacilli</taxon>
        <taxon>Lactobacillales</taxon>
        <taxon>Lactobacillaceae</taxon>
        <taxon>Lentilactobacillus</taxon>
    </lineage>
</organism>
<dbReference type="Gene3D" id="3.40.390.10">
    <property type="entry name" value="Collagenase (Catalytic Domain)"/>
    <property type="match status" value="1"/>
</dbReference>
<name>A0A0R1YKE8_9LACO</name>
<dbReference type="Pfam" id="PF00413">
    <property type="entry name" value="Peptidase_M10"/>
    <property type="match status" value="1"/>
</dbReference>
<keyword evidence="5" id="KW-0472">Membrane</keyword>
<keyword evidence="5" id="KW-0812">Transmembrane</keyword>
<evidence type="ECO:0000256" key="2">
    <source>
        <dbReference type="ARBA" id="ARBA00022723"/>
    </source>
</evidence>
<protein>
    <recommendedName>
        <fullName evidence="6">Peptidase M10 metallopeptidase domain-containing protein</fullName>
    </recommendedName>
</protein>
<dbReference type="GO" id="GO:0006508">
    <property type="term" value="P:proteolysis"/>
    <property type="evidence" value="ECO:0007669"/>
    <property type="project" value="UniProtKB-KW"/>
</dbReference>
<feature type="transmembrane region" description="Helical" evidence="5">
    <location>
        <begin position="9"/>
        <end position="28"/>
    </location>
</feature>
<dbReference type="RefSeq" id="WP_054736429.1">
    <property type="nucleotide sequence ID" value="NZ_AZFZ01000091.1"/>
</dbReference>
<gene>
    <name evidence="7" type="ORF">FD47_GL002961</name>
</gene>
<evidence type="ECO:0000256" key="1">
    <source>
        <dbReference type="ARBA" id="ARBA00022670"/>
    </source>
</evidence>
<evidence type="ECO:0000259" key="6">
    <source>
        <dbReference type="Pfam" id="PF00413"/>
    </source>
</evidence>
<dbReference type="EMBL" id="AZFZ01000091">
    <property type="protein sequence ID" value="KRM40150.1"/>
    <property type="molecule type" value="Genomic_DNA"/>
</dbReference>
<dbReference type="InterPro" id="IPR001818">
    <property type="entry name" value="Pept_M10_metallopeptidase"/>
</dbReference>
<evidence type="ECO:0000313" key="8">
    <source>
        <dbReference type="Proteomes" id="UP000051010"/>
    </source>
</evidence>
<proteinExistence type="predicted"/>
<dbReference type="AlphaFoldDB" id="A0A0R1YKE8"/>
<dbReference type="GO" id="GO:0008270">
    <property type="term" value="F:zinc ion binding"/>
    <property type="evidence" value="ECO:0007669"/>
    <property type="project" value="InterPro"/>
</dbReference>
<keyword evidence="5" id="KW-1133">Transmembrane helix</keyword>
<comment type="caution">
    <text evidence="7">The sequence shown here is derived from an EMBL/GenBank/DDBJ whole genome shotgun (WGS) entry which is preliminary data.</text>
</comment>
<sequence length="274" mass="30882">MKQVGHQPIYWLFIAIAFTIFGIGINSGTPIQANQIPPAMQTHGVSRNGHSISEKATVKLINQAPDMDPDRTILTLKPADYKTNEKLFDTAYNVFSFSPRVMFKKHTATIYVADHQLRPLTKAAIQKWNTALKFPVFKMGTSKTQTLSIRFTSTAADNWDGLYNGKTILIAKNHFKDPKYPVAYIKPSLAAKMSTRQYWTGVIAHELGHTLGLDHTAYQADLMYAANSEGNVVAKYHWSHPIERSSSGLDGTEMARISQRDLHRAQLTKQLEYW</sequence>
<dbReference type="Proteomes" id="UP000051010">
    <property type="component" value="Unassembled WGS sequence"/>
</dbReference>
<evidence type="ECO:0000313" key="7">
    <source>
        <dbReference type="EMBL" id="KRM40150.1"/>
    </source>
</evidence>
<dbReference type="InterPro" id="IPR024079">
    <property type="entry name" value="MetalloPept_cat_dom_sf"/>
</dbReference>
<feature type="domain" description="Peptidase M10 metallopeptidase" evidence="6">
    <location>
        <begin position="112"/>
        <end position="227"/>
    </location>
</feature>
<keyword evidence="3" id="KW-0378">Hydrolase</keyword>